<feature type="chain" id="PRO_5007230925" evidence="2">
    <location>
        <begin position="35"/>
        <end position="480"/>
    </location>
</feature>
<dbReference type="EMBL" id="CP002521">
    <property type="protein sequence ID" value="ADX48070.1"/>
    <property type="molecule type" value="Genomic_DNA"/>
</dbReference>
<evidence type="ECO:0000256" key="1">
    <source>
        <dbReference type="ARBA" id="ARBA00008769"/>
    </source>
</evidence>
<sequence length="480" mass="51677">MRSFLPLSFPAPARFRVPFLTAALLAIPAAGAWAAAPDDSPAAAPAAAAAAEDGDSSAEPRVALHAQTTYVWQRKPAFDAAYTGPNSLVPTRERSYSFTATADLAVRPWEGGQLHFNPEAAQGVPLSRLTGAGGLSNGELARSSGAQLKAYRARLFLLQRWNAGGETEKIDADFNEMGGTATARRWTLVLGNVSLLDYFDPNPYAKDPREQFFNWSFLAPGPWDYAADARGYTWAGILEYRTPQWAVRGGRGLQPRESNGPKLDRAWLRHYGDQIEAESNLPVALPAGPLRGRVLWFRNRAVMGAFDDAVALGQATGTVPDVGAVRRLQTKTGWAVTLEAPLGEDAGVFVRAGRSSGRQETYAFTEIDRQLSVGGQWSGAAWGRPADRMGAALAVNGLSGSHRDYLAAGGQGAFLGDGALNYGRERVWEVYYRVAMPPVQTAAGALQSAVSLGAQRIQNPGYNRDRGPVDIFSVRLHAEF</sequence>
<evidence type="ECO:0000313" key="3">
    <source>
        <dbReference type="EMBL" id="ADX48070.1"/>
    </source>
</evidence>
<protein>
    <submittedName>
        <fullName evidence="3">Carbohydrate-selective porin OprB</fullName>
    </submittedName>
</protein>
<dbReference type="RefSeq" id="WP_013596543.1">
    <property type="nucleotide sequence ID" value="NC_015138.1"/>
</dbReference>
<accession>F0Q5Y9</accession>
<comment type="similarity">
    <text evidence="1 2">Belongs to the OprB family.</text>
</comment>
<keyword evidence="2" id="KW-0732">Signal</keyword>
<dbReference type="InterPro" id="IPR038673">
    <property type="entry name" value="OprB_sf"/>
</dbReference>
<evidence type="ECO:0000256" key="2">
    <source>
        <dbReference type="RuleBase" id="RU363072"/>
    </source>
</evidence>
<gene>
    <name evidence="3" type="ordered locus">Acav_4182</name>
</gene>
<dbReference type="AlphaFoldDB" id="F0Q5Y9"/>
<dbReference type="GO" id="GO:0016020">
    <property type="term" value="C:membrane"/>
    <property type="evidence" value="ECO:0007669"/>
    <property type="project" value="InterPro"/>
</dbReference>
<name>F0Q5Y9_PARA1</name>
<dbReference type="HOGENOM" id="CLU_545978_0_0_4"/>
<dbReference type="KEGG" id="aaa:Acav_4182"/>
<dbReference type="Proteomes" id="UP000002482">
    <property type="component" value="Chromosome"/>
</dbReference>
<dbReference type="Pfam" id="PF04966">
    <property type="entry name" value="OprB"/>
    <property type="match status" value="1"/>
</dbReference>
<dbReference type="GeneID" id="34238972"/>
<dbReference type="Gene3D" id="2.40.160.180">
    <property type="entry name" value="Carbohydrate-selective porin OprB"/>
    <property type="match status" value="1"/>
</dbReference>
<proteinExistence type="inferred from homology"/>
<dbReference type="GO" id="GO:0008643">
    <property type="term" value="P:carbohydrate transport"/>
    <property type="evidence" value="ECO:0007669"/>
    <property type="project" value="InterPro"/>
</dbReference>
<dbReference type="GO" id="GO:0015288">
    <property type="term" value="F:porin activity"/>
    <property type="evidence" value="ECO:0007669"/>
    <property type="project" value="InterPro"/>
</dbReference>
<feature type="signal peptide" evidence="2">
    <location>
        <begin position="1"/>
        <end position="34"/>
    </location>
</feature>
<reference evidence="3" key="1">
    <citation type="submission" date="2011-02" db="EMBL/GenBank/DDBJ databases">
        <title>Complete sequence of Acidovorax avenae subsp. avenae ATCC 19860.</title>
        <authorList>
            <consortium name="US DOE Joint Genome Institute"/>
            <person name="Lucas S."/>
            <person name="Copeland A."/>
            <person name="Lapidus A."/>
            <person name="Cheng J.-F."/>
            <person name="Goodwin L."/>
            <person name="Pitluck S."/>
            <person name="Chertkov O."/>
            <person name="Held B."/>
            <person name="Detter J.C."/>
            <person name="Han C."/>
            <person name="Tapia R."/>
            <person name="Land M."/>
            <person name="Hauser L."/>
            <person name="Kyrpides N."/>
            <person name="Ivanova N."/>
            <person name="Ovchinnikova G."/>
            <person name="Pagani I."/>
            <person name="Gordon S."/>
            <person name="Woyke T."/>
        </authorList>
    </citation>
    <scope>NUCLEOTIDE SEQUENCE</scope>
    <source>
        <strain evidence="3">ATCC 19860</strain>
    </source>
</reference>
<organism evidence="3 4">
    <name type="scientific">Paracidovorax avenae (strain ATCC 19860 / DSM 7227 / CCUG 15838 / JCM 20985 / LMG 2117 / NCPPB 1011)</name>
    <name type="common">Acidovorax avenae</name>
    <dbReference type="NCBI Taxonomy" id="643561"/>
    <lineage>
        <taxon>Bacteria</taxon>
        <taxon>Pseudomonadati</taxon>
        <taxon>Pseudomonadota</taxon>
        <taxon>Betaproteobacteria</taxon>
        <taxon>Burkholderiales</taxon>
        <taxon>Comamonadaceae</taxon>
        <taxon>Paracidovorax</taxon>
    </lineage>
</organism>
<keyword evidence="4" id="KW-1185">Reference proteome</keyword>
<evidence type="ECO:0000313" key="4">
    <source>
        <dbReference type="Proteomes" id="UP000002482"/>
    </source>
</evidence>
<dbReference type="OrthoDB" id="5755240at2"/>
<dbReference type="InterPro" id="IPR007049">
    <property type="entry name" value="Carb-sel_porin_OprB"/>
</dbReference>